<dbReference type="CDD" id="cd00158">
    <property type="entry name" value="RHOD"/>
    <property type="match status" value="1"/>
</dbReference>
<evidence type="ECO:0000259" key="1">
    <source>
        <dbReference type="PROSITE" id="PS50206"/>
    </source>
</evidence>
<dbReference type="InterPro" id="IPR050229">
    <property type="entry name" value="GlpE_sulfurtransferase"/>
</dbReference>
<dbReference type="PANTHER" id="PTHR43031:SF7">
    <property type="entry name" value="NITRIC OXIDE REDUCTASE FLRD-NAD(+) REDUCTASE"/>
    <property type="match status" value="1"/>
</dbReference>
<dbReference type="Gene3D" id="3.40.250.10">
    <property type="entry name" value="Rhodanese-like domain"/>
    <property type="match status" value="1"/>
</dbReference>
<dbReference type="Pfam" id="PF00581">
    <property type="entry name" value="Rhodanese"/>
    <property type="match status" value="1"/>
</dbReference>
<gene>
    <name evidence="2" type="ORF">H4W19_02195</name>
</gene>
<dbReference type="EMBL" id="CP060028">
    <property type="protein sequence ID" value="QND80636.1"/>
    <property type="molecule type" value="Genomic_DNA"/>
</dbReference>
<protein>
    <submittedName>
        <fullName evidence="2">Rhodanese-like domain-containing protein</fullName>
    </submittedName>
</protein>
<dbReference type="InterPro" id="IPR036873">
    <property type="entry name" value="Rhodanese-like_dom_sf"/>
</dbReference>
<dbReference type="PANTHER" id="PTHR43031">
    <property type="entry name" value="FAD-DEPENDENT OXIDOREDUCTASE"/>
    <property type="match status" value="1"/>
</dbReference>
<organism evidence="2 3">
    <name type="scientific">Pseudoxanthomonas mexicana</name>
    <dbReference type="NCBI Taxonomy" id="128785"/>
    <lineage>
        <taxon>Bacteria</taxon>
        <taxon>Pseudomonadati</taxon>
        <taxon>Pseudomonadota</taxon>
        <taxon>Gammaproteobacteria</taxon>
        <taxon>Lysobacterales</taxon>
        <taxon>Lysobacteraceae</taxon>
        <taxon>Pseudoxanthomonas</taxon>
    </lineage>
</organism>
<accession>A0ABX6RC74</accession>
<dbReference type="PROSITE" id="PS50206">
    <property type="entry name" value="RHODANESE_3"/>
    <property type="match status" value="1"/>
</dbReference>
<name>A0ABX6RC74_PSEMX</name>
<evidence type="ECO:0000313" key="3">
    <source>
        <dbReference type="Proteomes" id="UP000515506"/>
    </source>
</evidence>
<dbReference type="SUPFAM" id="SSF52821">
    <property type="entry name" value="Rhodanese/Cell cycle control phosphatase"/>
    <property type="match status" value="1"/>
</dbReference>
<sequence>MLGVLKALFGRRGAQASPQEAVACLNRGAVLVDVREQGEFARGHVRSALNIPLGELRAGGTALLDARLPAGTREVVLVCQSGMRSRVAQAILSGDPARTYLNLAGGMAAWQSHGLPIVRHD</sequence>
<keyword evidence="3" id="KW-1185">Reference proteome</keyword>
<proteinExistence type="predicted"/>
<dbReference type="SMART" id="SM00450">
    <property type="entry name" value="RHOD"/>
    <property type="match status" value="1"/>
</dbReference>
<dbReference type="RefSeq" id="WP_185895834.1">
    <property type="nucleotide sequence ID" value="NZ_CP060028.1"/>
</dbReference>
<reference evidence="2 3" key="1">
    <citation type="submission" date="2020-08" db="EMBL/GenBank/DDBJ databases">
        <title>Streptomycin resistant and MDR strain, P. mexicana.</title>
        <authorList>
            <person name="Ganesh-kumar S."/>
            <person name="Zhe T."/>
            <person name="Yu Z."/>
            <person name="Min Y."/>
        </authorList>
    </citation>
    <scope>NUCLEOTIDE SEQUENCE [LARGE SCALE GENOMIC DNA]</scope>
    <source>
        <strain evidence="2 3">GTZY</strain>
    </source>
</reference>
<dbReference type="Proteomes" id="UP000515506">
    <property type="component" value="Chromosome"/>
</dbReference>
<evidence type="ECO:0000313" key="2">
    <source>
        <dbReference type="EMBL" id="QND80636.1"/>
    </source>
</evidence>
<feature type="domain" description="Rhodanese" evidence="1">
    <location>
        <begin position="25"/>
        <end position="119"/>
    </location>
</feature>
<dbReference type="InterPro" id="IPR001763">
    <property type="entry name" value="Rhodanese-like_dom"/>
</dbReference>